<dbReference type="SUPFAM" id="SSF54427">
    <property type="entry name" value="NTF2-like"/>
    <property type="match status" value="1"/>
</dbReference>
<accession>A0A1I6NUQ1</accession>
<dbReference type="Proteomes" id="UP000198873">
    <property type="component" value="Unassembled WGS sequence"/>
</dbReference>
<dbReference type="Pfam" id="PF07366">
    <property type="entry name" value="SnoaL"/>
    <property type="match status" value="1"/>
</dbReference>
<dbReference type="STRING" id="1176198.SAMN05444716_10154"/>
<organism evidence="1 2">
    <name type="scientific">Streptomyces harbinensis</name>
    <dbReference type="NCBI Taxonomy" id="1176198"/>
    <lineage>
        <taxon>Bacteria</taxon>
        <taxon>Bacillati</taxon>
        <taxon>Actinomycetota</taxon>
        <taxon>Actinomycetes</taxon>
        <taxon>Kitasatosporales</taxon>
        <taxon>Streptomycetaceae</taxon>
        <taxon>Streptomyces</taxon>
    </lineage>
</organism>
<protein>
    <submittedName>
        <fullName evidence="1">SnoaL-like polyketide cyclase</fullName>
    </submittedName>
</protein>
<dbReference type="PANTHER" id="PTHR38436">
    <property type="entry name" value="POLYKETIDE CYCLASE SNOAL-LIKE DOMAIN"/>
    <property type="match status" value="1"/>
</dbReference>
<dbReference type="RefSeq" id="WP_026047049.1">
    <property type="nucleotide sequence ID" value="NZ_CP054938.1"/>
</dbReference>
<dbReference type="Gene3D" id="3.10.450.50">
    <property type="match status" value="1"/>
</dbReference>
<dbReference type="InterPro" id="IPR032710">
    <property type="entry name" value="NTF2-like_dom_sf"/>
</dbReference>
<reference evidence="2" key="1">
    <citation type="submission" date="2016-10" db="EMBL/GenBank/DDBJ databases">
        <authorList>
            <person name="Varghese N."/>
            <person name="Submissions S."/>
        </authorList>
    </citation>
    <scope>NUCLEOTIDE SEQUENCE [LARGE SCALE GENOMIC DNA]</scope>
    <source>
        <strain evidence="2">CGMCC 4.7047</strain>
    </source>
</reference>
<dbReference type="AlphaFoldDB" id="A0A1I6NUQ1"/>
<proteinExistence type="predicted"/>
<evidence type="ECO:0000313" key="2">
    <source>
        <dbReference type="Proteomes" id="UP000198873"/>
    </source>
</evidence>
<name>A0A1I6NUQ1_9ACTN</name>
<dbReference type="PANTHER" id="PTHR38436:SF1">
    <property type="entry name" value="ESTER CYCLASE"/>
    <property type="match status" value="1"/>
</dbReference>
<sequence length="231" mass="26148">MTFVQVIDLKTTRVGEMDRLMDRWTEATRGKRTATHSIVGKDRSDSTHVVEIVEFPSYEEAMRNSKLPETDRIFKEMMELCDDVPRFTDLDVVRDEQLNKSAARAFFETVINDRDLGAADGLLSPDYADHDPANAADPLGRRELKEQTGMYLSAFEPVFVIEEQIAEGNLVTTRWTVTGTHSGEYLGLEPTGRPLTITGHTTFRFEDGKIAEGWWNWDQLGVMSQLGLVET</sequence>
<keyword evidence="2" id="KW-1185">Reference proteome</keyword>
<dbReference type="EMBL" id="FPAB01000001">
    <property type="protein sequence ID" value="SFS31600.1"/>
    <property type="molecule type" value="Genomic_DNA"/>
</dbReference>
<evidence type="ECO:0000313" key="1">
    <source>
        <dbReference type="EMBL" id="SFS31600.1"/>
    </source>
</evidence>
<gene>
    <name evidence="1" type="ORF">SAMN05444716_10154</name>
</gene>
<dbReference type="InterPro" id="IPR009959">
    <property type="entry name" value="Cyclase_SnoaL-like"/>
</dbReference>
<dbReference type="GO" id="GO:0030638">
    <property type="term" value="P:polyketide metabolic process"/>
    <property type="evidence" value="ECO:0007669"/>
    <property type="project" value="InterPro"/>
</dbReference>